<keyword evidence="1" id="KW-1133">Transmembrane helix</keyword>
<protein>
    <submittedName>
        <fullName evidence="2">Uncharacterized protein</fullName>
    </submittedName>
</protein>
<proteinExistence type="predicted"/>
<comment type="caution">
    <text evidence="2">The sequence shown here is derived from an EMBL/GenBank/DDBJ whole genome shotgun (WGS) entry which is preliminary data.</text>
</comment>
<organism evidence="2 3">
    <name type="scientific">Paraburkholderia panacisoli</name>
    <dbReference type="NCBI Taxonomy" id="2603818"/>
    <lineage>
        <taxon>Bacteria</taxon>
        <taxon>Pseudomonadati</taxon>
        <taxon>Pseudomonadota</taxon>
        <taxon>Betaproteobacteria</taxon>
        <taxon>Burkholderiales</taxon>
        <taxon>Burkholderiaceae</taxon>
        <taxon>Paraburkholderia</taxon>
    </lineage>
</organism>
<accession>A0A5B0H6W4</accession>
<keyword evidence="3" id="KW-1185">Reference proteome</keyword>
<reference evidence="2 3" key="1">
    <citation type="submission" date="2019-08" db="EMBL/GenBank/DDBJ databases">
        <title>Paraburkholderia sp. DCY113.</title>
        <authorList>
            <person name="Kang J."/>
        </authorList>
    </citation>
    <scope>NUCLEOTIDE SEQUENCE [LARGE SCALE GENOMIC DNA]</scope>
    <source>
        <strain evidence="2 3">DCY113</strain>
    </source>
</reference>
<dbReference type="RefSeq" id="WP_149671301.1">
    <property type="nucleotide sequence ID" value="NZ_VTUZ01000011.1"/>
</dbReference>
<keyword evidence="1" id="KW-0812">Transmembrane</keyword>
<gene>
    <name evidence="2" type="ORF">FVF58_18400</name>
</gene>
<name>A0A5B0H6W4_9BURK</name>
<evidence type="ECO:0000256" key="1">
    <source>
        <dbReference type="SAM" id="Phobius"/>
    </source>
</evidence>
<dbReference type="Proteomes" id="UP000325273">
    <property type="component" value="Unassembled WGS sequence"/>
</dbReference>
<keyword evidence="1" id="KW-0472">Membrane</keyword>
<evidence type="ECO:0000313" key="3">
    <source>
        <dbReference type="Proteomes" id="UP000325273"/>
    </source>
</evidence>
<dbReference type="AlphaFoldDB" id="A0A5B0H6W4"/>
<sequence length="134" mass="13385">MAPAEAAVVASVLSEVSVLAVEVVLAAVAARLLASLALLLDDAESGPLCAAAAWNSAPRNCCSAAVIALEDVDDVAEVESVDEDAEVDVVEAVDVLPDDVTPNCASAAAIAATSGLVADALLVDDDDESESFCD</sequence>
<dbReference type="EMBL" id="VTUZ01000011">
    <property type="protein sequence ID" value="KAA1010830.1"/>
    <property type="molecule type" value="Genomic_DNA"/>
</dbReference>
<feature type="transmembrane region" description="Helical" evidence="1">
    <location>
        <begin position="6"/>
        <end position="30"/>
    </location>
</feature>
<evidence type="ECO:0000313" key="2">
    <source>
        <dbReference type="EMBL" id="KAA1010830.1"/>
    </source>
</evidence>